<dbReference type="PRINTS" id="PR00039">
    <property type="entry name" value="HTHLYSR"/>
</dbReference>
<dbReference type="Pfam" id="PF03466">
    <property type="entry name" value="LysR_substrate"/>
    <property type="match status" value="1"/>
</dbReference>
<evidence type="ECO:0000256" key="1">
    <source>
        <dbReference type="ARBA" id="ARBA00009437"/>
    </source>
</evidence>
<evidence type="ECO:0000313" key="7">
    <source>
        <dbReference type="Proteomes" id="UP000773614"/>
    </source>
</evidence>
<dbReference type="InterPro" id="IPR036388">
    <property type="entry name" value="WH-like_DNA-bd_sf"/>
</dbReference>
<comment type="caution">
    <text evidence="6">The sequence shown here is derived from an EMBL/GenBank/DDBJ whole genome shotgun (WGS) entry which is preliminary data.</text>
</comment>
<dbReference type="InterPro" id="IPR005119">
    <property type="entry name" value="LysR_subst-bd"/>
</dbReference>
<dbReference type="PANTHER" id="PTHR30419">
    <property type="entry name" value="HTH-TYPE TRANSCRIPTIONAL REGULATOR YBHD"/>
    <property type="match status" value="1"/>
</dbReference>
<evidence type="ECO:0000259" key="5">
    <source>
        <dbReference type="PROSITE" id="PS50931"/>
    </source>
</evidence>
<dbReference type="SUPFAM" id="SSF53850">
    <property type="entry name" value="Periplasmic binding protein-like II"/>
    <property type="match status" value="1"/>
</dbReference>
<dbReference type="Gene3D" id="1.10.10.10">
    <property type="entry name" value="Winged helix-like DNA-binding domain superfamily/Winged helix DNA-binding domain"/>
    <property type="match status" value="1"/>
</dbReference>
<protein>
    <submittedName>
        <fullName evidence="6">LysR family transcriptional regulator</fullName>
    </submittedName>
</protein>
<dbReference type="InterPro" id="IPR000847">
    <property type="entry name" value="LysR_HTH_N"/>
</dbReference>
<dbReference type="GO" id="GO:0005829">
    <property type="term" value="C:cytosol"/>
    <property type="evidence" value="ECO:0007669"/>
    <property type="project" value="TreeGrafter"/>
</dbReference>
<evidence type="ECO:0000256" key="4">
    <source>
        <dbReference type="ARBA" id="ARBA00023163"/>
    </source>
</evidence>
<reference evidence="6" key="1">
    <citation type="submission" date="2019-03" db="EMBL/GenBank/DDBJ databases">
        <title>Afifella sp. nov., isolated from activated sludge.</title>
        <authorList>
            <person name="Li Q."/>
            <person name="Liu Y."/>
        </authorList>
    </citation>
    <scope>NUCLEOTIDE SEQUENCE</scope>
    <source>
        <strain evidence="6">L72</strain>
    </source>
</reference>
<proteinExistence type="inferred from homology"/>
<keyword evidence="4" id="KW-0804">Transcription</keyword>
<keyword evidence="3" id="KW-0238">DNA-binding</keyword>
<comment type="similarity">
    <text evidence="1">Belongs to the LysR transcriptional regulatory family.</text>
</comment>
<gene>
    <name evidence="6" type="ORF">E4O86_17830</name>
</gene>
<dbReference type="PROSITE" id="PS50931">
    <property type="entry name" value="HTH_LYSR"/>
    <property type="match status" value="1"/>
</dbReference>
<accession>A0A964T6V1</accession>
<evidence type="ECO:0000313" key="6">
    <source>
        <dbReference type="EMBL" id="MYZ49573.1"/>
    </source>
</evidence>
<keyword evidence="7" id="KW-1185">Reference proteome</keyword>
<dbReference type="AlphaFoldDB" id="A0A964T6V1"/>
<keyword evidence="2" id="KW-0805">Transcription regulation</keyword>
<name>A0A964T6V1_9HYPH</name>
<dbReference type="InterPro" id="IPR036390">
    <property type="entry name" value="WH_DNA-bd_sf"/>
</dbReference>
<evidence type="ECO:0000256" key="3">
    <source>
        <dbReference type="ARBA" id="ARBA00023125"/>
    </source>
</evidence>
<dbReference type="EMBL" id="SPKJ01000081">
    <property type="protein sequence ID" value="MYZ49573.1"/>
    <property type="molecule type" value="Genomic_DNA"/>
</dbReference>
<dbReference type="PANTHER" id="PTHR30419:SF8">
    <property type="entry name" value="NITROGEN ASSIMILATION TRANSCRIPTIONAL ACTIVATOR-RELATED"/>
    <property type="match status" value="1"/>
</dbReference>
<evidence type="ECO:0000256" key="2">
    <source>
        <dbReference type="ARBA" id="ARBA00023015"/>
    </source>
</evidence>
<dbReference type="GO" id="GO:0003700">
    <property type="term" value="F:DNA-binding transcription factor activity"/>
    <property type="evidence" value="ECO:0007669"/>
    <property type="project" value="InterPro"/>
</dbReference>
<dbReference type="OrthoDB" id="8437302at2"/>
<organism evidence="6 7">
    <name type="scientific">Propylenella binzhouense</name>
    <dbReference type="NCBI Taxonomy" id="2555902"/>
    <lineage>
        <taxon>Bacteria</taxon>
        <taxon>Pseudomonadati</taxon>
        <taxon>Pseudomonadota</taxon>
        <taxon>Alphaproteobacteria</taxon>
        <taxon>Hyphomicrobiales</taxon>
        <taxon>Propylenellaceae</taxon>
        <taxon>Propylenella</taxon>
    </lineage>
</organism>
<sequence length="308" mass="32590">MNLDTPALLAFLTIAETGSTHAAARSLGLSQAAISRRLSRLEDALGVPLFVRGSHQLRLSNAGARLLPEARAHLDALMAALAAARAAGPDGVTTITVGCLATLSLYVLPDILAEFLAAEPAVRVRVLDLSPAEIEESVVNGVADFAVTMLGLGAPTLIHEVLAQEPLVLVTPADHPLAARASVRWSELSDVSLVGIGPHSANQRLLDSARGSIGVRLDWQHEVQRITTAVELVAAGVGLAIVPWTPEMERRPKIRIVPLVSPVVTRRIGVLRRSGEPLSPAAARLRRLIAVRLGRRSEPVSRRSAAPA</sequence>
<dbReference type="Pfam" id="PF00126">
    <property type="entry name" value="HTH_1"/>
    <property type="match status" value="1"/>
</dbReference>
<dbReference type="Proteomes" id="UP000773614">
    <property type="component" value="Unassembled WGS sequence"/>
</dbReference>
<dbReference type="SUPFAM" id="SSF46785">
    <property type="entry name" value="Winged helix' DNA-binding domain"/>
    <property type="match status" value="1"/>
</dbReference>
<dbReference type="CDD" id="cd08440">
    <property type="entry name" value="PBP2_LTTR_like_4"/>
    <property type="match status" value="1"/>
</dbReference>
<dbReference type="GO" id="GO:0003677">
    <property type="term" value="F:DNA binding"/>
    <property type="evidence" value="ECO:0007669"/>
    <property type="project" value="UniProtKB-KW"/>
</dbReference>
<dbReference type="RefSeq" id="WP_161141912.1">
    <property type="nucleotide sequence ID" value="NZ_SPKJ01000081.1"/>
</dbReference>
<dbReference type="InterPro" id="IPR050950">
    <property type="entry name" value="HTH-type_LysR_regulators"/>
</dbReference>
<feature type="domain" description="HTH lysR-type" evidence="5">
    <location>
        <begin position="1"/>
        <end position="60"/>
    </location>
</feature>
<dbReference type="Gene3D" id="3.40.190.290">
    <property type="match status" value="1"/>
</dbReference>